<proteinExistence type="predicted"/>
<evidence type="ECO:0000256" key="1">
    <source>
        <dbReference type="SAM" id="SignalP"/>
    </source>
</evidence>
<comment type="caution">
    <text evidence="2">The sequence shown here is derived from an EMBL/GenBank/DDBJ whole genome shotgun (WGS) entry which is preliminary data.</text>
</comment>
<feature type="chain" id="PRO_5022815756" evidence="1">
    <location>
        <begin position="23"/>
        <end position="63"/>
    </location>
</feature>
<organism evidence="2 3">
    <name type="scientific">Portunus trituberculatus</name>
    <name type="common">Swimming crab</name>
    <name type="synonym">Neptunus trituberculatus</name>
    <dbReference type="NCBI Taxonomy" id="210409"/>
    <lineage>
        <taxon>Eukaryota</taxon>
        <taxon>Metazoa</taxon>
        <taxon>Ecdysozoa</taxon>
        <taxon>Arthropoda</taxon>
        <taxon>Crustacea</taxon>
        <taxon>Multicrustacea</taxon>
        <taxon>Malacostraca</taxon>
        <taxon>Eumalacostraca</taxon>
        <taxon>Eucarida</taxon>
        <taxon>Decapoda</taxon>
        <taxon>Pleocyemata</taxon>
        <taxon>Brachyura</taxon>
        <taxon>Eubrachyura</taxon>
        <taxon>Portunoidea</taxon>
        <taxon>Portunidae</taxon>
        <taxon>Portuninae</taxon>
        <taxon>Portunus</taxon>
    </lineage>
</organism>
<evidence type="ECO:0000313" key="2">
    <source>
        <dbReference type="EMBL" id="MPC35276.1"/>
    </source>
</evidence>
<accession>A0A5B7EPX1</accession>
<keyword evidence="1" id="KW-0732">Signal</keyword>
<reference evidence="2 3" key="1">
    <citation type="submission" date="2019-05" db="EMBL/GenBank/DDBJ databases">
        <title>Another draft genome of Portunus trituberculatus and its Hox gene families provides insights of decapod evolution.</title>
        <authorList>
            <person name="Jeong J.-H."/>
            <person name="Song I."/>
            <person name="Kim S."/>
            <person name="Choi T."/>
            <person name="Kim D."/>
            <person name="Ryu S."/>
            <person name="Kim W."/>
        </authorList>
    </citation>
    <scope>NUCLEOTIDE SEQUENCE [LARGE SCALE GENOMIC DNA]</scope>
    <source>
        <tissue evidence="2">Muscle</tissue>
    </source>
</reference>
<gene>
    <name evidence="2" type="ORF">E2C01_028696</name>
</gene>
<feature type="signal peptide" evidence="1">
    <location>
        <begin position="1"/>
        <end position="22"/>
    </location>
</feature>
<name>A0A5B7EPX1_PORTR</name>
<dbReference type="EMBL" id="VSRR010003236">
    <property type="protein sequence ID" value="MPC35276.1"/>
    <property type="molecule type" value="Genomic_DNA"/>
</dbReference>
<evidence type="ECO:0000313" key="3">
    <source>
        <dbReference type="Proteomes" id="UP000324222"/>
    </source>
</evidence>
<dbReference type="Proteomes" id="UP000324222">
    <property type="component" value="Unassembled WGS sequence"/>
</dbReference>
<dbReference type="AlphaFoldDB" id="A0A5B7EPX1"/>
<keyword evidence="3" id="KW-1185">Reference proteome</keyword>
<sequence>MRVSRTVVAWLFLPLKSIPSLARLQVRRDPPSWSEQMIPTLTSPGKPSRVVVLDTGSTKAILL</sequence>
<protein>
    <submittedName>
        <fullName evidence="2">Uncharacterized protein</fullName>
    </submittedName>
</protein>